<dbReference type="EMBL" id="KB469301">
    <property type="protein sequence ID" value="EPQ55674.1"/>
    <property type="molecule type" value="Genomic_DNA"/>
</dbReference>
<reference evidence="2 3" key="1">
    <citation type="journal article" date="2012" name="Science">
        <title>The Paleozoic origin of enzymatic lignin decomposition reconstructed from 31 fungal genomes.</title>
        <authorList>
            <person name="Floudas D."/>
            <person name="Binder M."/>
            <person name="Riley R."/>
            <person name="Barry K."/>
            <person name="Blanchette R.A."/>
            <person name="Henrissat B."/>
            <person name="Martinez A.T."/>
            <person name="Otillar R."/>
            <person name="Spatafora J.W."/>
            <person name="Yadav J.S."/>
            <person name="Aerts A."/>
            <person name="Benoit I."/>
            <person name="Boyd A."/>
            <person name="Carlson A."/>
            <person name="Copeland A."/>
            <person name="Coutinho P.M."/>
            <person name="de Vries R.P."/>
            <person name="Ferreira P."/>
            <person name="Findley K."/>
            <person name="Foster B."/>
            <person name="Gaskell J."/>
            <person name="Glotzer D."/>
            <person name="Gorecki P."/>
            <person name="Heitman J."/>
            <person name="Hesse C."/>
            <person name="Hori C."/>
            <person name="Igarashi K."/>
            <person name="Jurgens J.A."/>
            <person name="Kallen N."/>
            <person name="Kersten P."/>
            <person name="Kohler A."/>
            <person name="Kuees U."/>
            <person name="Kumar T.K.A."/>
            <person name="Kuo A."/>
            <person name="LaButti K."/>
            <person name="Larrondo L.F."/>
            <person name="Lindquist E."/>
            <person name="Ling A."/>
            <person name="Lombard V."/>
            <person name="Lucas S."/>
            <person name="Lundell T."/>
            <person name="Martin R."/>
            <person name="McLaughlin D.J."/>
            <person name="Morgenstern I."/>
            <person name="Morin E."/>
            <person name="Murat C."/>
            <person name="Nagy L.G."/>
            <person name="Nolan M."/>
            <person name="Ohm R.A."/>
            <person name="Patyshakuliyeva A."/>
            <person name="Rokas A."/>
            <person name="Ruiz-Duenas F.J."/>
            <person name="Sabat G."/>
            <person name="Salamov A."/>
            <person name="Samejima M."/>
            <person name="Schmutz J."/>
            <person name="Slot J.C."/>
            <person name="St John F."/>
            <person name="Stenlid J."/>
            <person name="Sun H."/>
            <person name="Sun S."/>
            <person name="Syed K."/>
            <person name="Tsang A."/>
            <person name="Wiebenga A."/>
            <person name="Young D."/>
            <person name="Pisabarro A."/>
            <person name="Eastwood D.C."/>
            <person name="Martin F."/>
            <person name="Cullen D."/>
            <person name="Grigoriev I.V."/>
            <person name="Hibbett D.S."/>
        </authorList>
    </citation>
    <scope>NUCLEOTIDE SEQUENCE [LARGE SCALE GENOMIC DNA]</scope>
    <source>
        <strain evidence="2 3">ATCC 11539</strain>
    </source>
</reference>
<evidence type="ECO:0000313" key="2">
    <source>
        <dbReference type="EMBL" id="EPQ55674.1"/>
    </source>
</evidence>
<dbReference type="RefSeq" id="XP_007865728.1">
    <property type="nucleotide sequence ID" value="XM_007867537.1"/>
</dbReference>
<feature type="compositionally biased region" description="Acidic residues" evidence="1">
    <location>
        <begin position="396"/>
        <end position="412"/>
    </location>
</feature>
<sequence>MQGHLATPTPADAVIQPAGITALEDHEFDERSIISQVGSAEHAEPSAAAKKRPADAPPRRARKRRRAALSPASALCRKIDEALRKFAPNIGRPYCVVTCASDVMTILEYAHVVSGETSSKVLEKLEWAWNMGYGTLDLHTPKNIHPLSVDVHCYYNRTTDSKHDGWFWLPADQNTVLKMYQCYVGRSYSRPVPAEYPNVRRNPREFQFYDKKKSFEYRVVPFRAMEASWTIRRPAIPTAAFDSTNRVIQYYYPFKNLPSVSLHVPPHFVICDTARKLRGVYGGDYRNIRESVDLKSEFPGLEPAEEITLLAVAGIYDAWMNAVPSDEWRSGALPDSDAARGHSSNSGGVSPSDLGGDGGAGDIDPGVSGQPQQGVDGGRESSLAPGDSASCRDVADESCEEGAADEEEEWEDPEYGAWLQQWVEDVWEATHGAMTSSPGSQGSLVGAPTDGKAAGSIDSGKPMAGSV</sequence>
<dbReference type="Proteomes" id="UP000030669">
    <property type="component" value="Unassembled WGS sequence"/>
</dbReference>
<dbReference type="GeneID" id="19301813"/>
<name>S7RRR2_GLOTA</name>
<feature type="region of interest" description="Disordered" evidence="1">
    <location>
        <begin position="331"/>
        <end position="412"/>
    </location>
</feature>
<proteinExistence type="predicted"/>
<protein>
    <submittedName>
        <fullName evidence="2">Uncharacterized protein</fullName>
    </submittedName>
</protein>
<dbReference type="KEGG" id="gtr:GLOTRDRAFT_128888"/>
<feature type="region of interest" description="Disordered" evidence="1">
    <location>
        <begin position="429"/>
        <end position="467"/>
    </location>
</feature>
<evidence type="ECO:0000313" key="3">
    <source>
        <dbReference type="Proteomes" id="UP000030669"/>
    </source>
</evidence>
<feature type="compositionally biased region" description="Polar residues" evidence="1">
    <location>
        <begin position="433"/>
        <end position="443"/>
    </location>
</feature>
<dbReference type="AlphaFoldDB" id="S7RRR2"/>
<evidence type="ECO:0000256" key="1">
    <source>
        <dbReference type="SAM" id="MobiDB-lite"/>
    </source>
</evidence>
<dbReference type="OMA" id="RENIQWH"/>
<accession>S7RRR2</accession>
<gene>
    <name evidence="2" type="ORF">GLOTRDRAFT_128888</name>
</gene>
<dbReference type="HOGENOM" id="CLU_556736_0_0_1"/>
<organism evidence="2 3">
    <name type="scientific">Gloeophyllum trabeum (strain ATCC 11539 / FP-39264 / Madison 617)</name>
    <name type="common">Brown rot fungus</name>
    <dbReference type="NCBI Taxonomy" id="670483"/>
    <lineage>
        <taxon>Eukaryota</taxon>
        <taxon>Fungi</taxon>
        <taxon>Dikarya</taxon>
        <taxon>Basidiomycota</taxon>
        <taxon>Agaricomycotina</taxon>
        <taxon>Agaricomycetes</taxon>
        <taxon>Gloeophyllales</taxon>
        <taxon>Gloeophyllaceae</taxon>
        <taxon>Gloeophyllum</taxon>
    </lineage>
</organism>
<feature type="region of interest" description="Disordered" evidence="1">
    <location>
        <begin position="35"/>
        <end position="68"/>
    </location>
</feature>
<keyword evidence="3" id="KW-1185">Reference proteome</keyword>
<dbReference type="OrthoDB" id="2755262at2759"/>